<dbReference type="RefSeq" id="WP_221602387.1">
    <property type="nucleotide sequence ID" value="NZ_JAIGNU010000001.1"/>
</dbReference>
<evidence type="ECO:0000313" key="3">
    <source>
        <dbReference type="Proteomes" id="UP000782554"/>
    </source>
</evidence>
<evidence type="ECO:0008006" key="4">
    <source>
        <dbReference type="Google" id="ProtNLM"/>
    </source>
</evidence>
<evidence type="ECO:0000256" key="1">
    <source>
        <dbReference type="SAM" id="SignalP"/>
    </source>
</evidence>
<name>A0ABS7JUG3_9SPHN</name>
<sequence length="111" mass="11527">MRYLALVPALALILAAPVAAEKDISPELAESRLNGCLLAGSTAAPRSDLRAAVVSVRAFCAPQIKRVRTNRVAKATAGLSGAARKAADDAATRKLNDEIALVIAKYTGLTL</sequence>
<keyword evidence="3" id="KW-1185">Reference proteome</keyword>
<proteinExistence type="predicted"/>
<dbReference type="Proteomes" id="UP000782554">
    <property type="component" value="Unassembled WGS sequence"/>
</dbReference>
<organism evidence="2 3">
    <name type="scientific">Qipengyuania mesophila</name>
    <dbReference type="NCBI Taxonomy" id="2867246"/>
    <lineage>
        <taxon>Bacteria</taxon>
        <taxon>Pseudomonadati</taxon>
        <taxon>Pseudomonadota</taxon>
        <taxon>Alphaproteobacteria</taxon>
        <taxon>Sphingomonadales</taxon>
        <taxon>Erythrobacteraceae</taxon>
        <taxon>Qipengyuania</taxon>
    </lineage>
</organism>
<keyword evidence="1" id="KW-0732">Signal</keyword>
<accession>A0ABS7JUG3</accession>
<dbReference type="EMBL" id="JAIGNU010000001">
    <property type="protein sequence ID" value="MBX7501296.1"/>
    <property type="molecule type" value="Genomic_DNA"/>
</dbReference>
<feature type="signal peptide" evidence="1">
    <location>
        <begin position="1"/>
        <end position="20"/>
    </location>
</feature>
<gene>
    <name evidence="2" type="ORF">K3181_07565</name>
</gene>
<feature type="chain" id="PRO_5046898715" description="UrcA family protein" evidence="1">
    <location>
        <begin position="21"/>
        <end position="111"/>
    </location>
</feature>
<evidence type="ECO:0000313" key="2">
    <source>
        <dbReference type="EMBL" id="MBX7501296.1"/>
    </source>
</evidence>
<comment type="caution">
    <text evidence="2">The sequence shown here is derived from an EMBL/GenBank/DDBJ whole genome shotgun (WGS) entry which is preliminary data.</text>
</comment>
<protein>
    <recommendedName>
        <fullName evidence="4">UrcA family protein</fullName>
    </recommendedName>
</protein>
<reference evidence="2 3" key="1">
    <citation type="submission" date="2021-08" db="EMBL/GenBank/DDBJ databases">
        <title>Comparative Genomics Analysis of the Genus Qipengyuania Reveals Extensive Genetic Diversity and Metabolic Versatility, Including the Description of Fifteen Novel Species.</title>
        <authorList>
            <person name="Liu Y."/>
        </authorList>
    </citation>
    <scope>NUCLEOTIDE SEQUENCE [LARGE SCALE GENOMIC DNA]</scope>
    <source>
        <strain evidence="2 3">YG27</strain>
    </source>
</reference>